<evidence type="ECO:0000259" key="11">
    <source>
        <dbReference type="PROSITE" id="PS50157"/>
    </source>
</evidence>
<evidence type="ECO:0000256" key="5">
    <source>
        <dbReference type="ARBA" id="ARBA00022771"/>
    </source>
</evidence>
<dbReference type="GO" id="GO:0008270">
    <property type="term" value="F:zinc ion binding"/>
    <property type="evidence" value="ECO:0007669"/>
    <property type="project" value="UniProtKB-KW"/>
</dbReference>
<evidence type="ECO:0000256" key="9">
    <source>
        <dbReference type="ARBA" id="ARBA00023242"/>
    </source>
</evidence>
<evidence type="ECO:0000256" key="2">
    <source>
        <dbReference type="ARBA" id="ARBA00006991"/>
    </source>
</evidence>
<evidence type="ECO:0000256" key="8">
    <source>
        <dbReference type="ARBA" id="ARBA00023163"/>
    </source>
</evidence>
<accession>A0A7K9EXE1</accession>
<evidence type="ECO:0000256" key="3">
    <source>
        <dbReference type="ARBA" id="ARBA00022723"/>
    </source>
</evidence>
<dbReference type="InterPro" id="IPR013087">
    <property type="entry name" value="Znf_C2H2_type"/>
</dbReference>
<organism evidence="12 13">
    <name type="scientific">Baryphthengus martii</name>
    <name type="common">Rufous motmot</name>
    <dbReference type="NCBI Taxonomy" id="176943"/>
    <lineage>
        <taxon>Eukaryota</taxon>
        <taxon>Metazoa</taxon>
        <taxon>Chordata</taxon>
        <taxon>Craniata</taxon>
        <taxon>Vertebrata</taxon>
        <taxon>Euteleostomi</taxon>
        <taxon>Archelosauria</taxon>
        <taxon>Archosauria</taxon>
        <taxon>Dinosauria</taxon>
        <taxon>Saurischia</taxon>
        <taxon>Theropoda</taxon>
        <taxon>Coelurosauria</taxon>
        <taxon>Aves</taxon>
        <taxon>Neognathae</taxon>
        <taxon>Neoaves</taxon>
        <taxon>Telluraves</taxon>
        <taxon>Coraciimorphae</taxon>
        <taxon>Coraciiformes</taxon>
        <taxon>Momotidae</taxon>
        <taxon>Baryphthengus</taxon>
    </lineage>
</organism>
<dbReference type="SMART" id="SM00355">
    <property type="entry name" value="ZnF_C2H2"/>
    <property type="match status" value="2"/>
</dbReference>
<dbReference type="Proteomes" id="UP000578343">
    <property type="component" value="Unassembled WGS sequence"/>
</dbReference>
<dbReference type="GO" id="GO:0005634">
    <property type="term" value="C:nucleus"/>
    <property type="evidence" value="ECO:0007669"/>
    <property type="project" value="UniProtKB-SubCell"/>
</dbReference>
<keyword evidence="8" id="KW-0804">Transcription</keyword>
<dbReference type="InterPro" id="IPR036236">
    <property type="entry name" value="Znf_C2H2_sf"/>
</dbReference>
<keyword evidence="6" id="KW-0862">Zinc</keyword>
<keyword evidence="9" id="KW-0539">Nucleus</keyword>
<evidence type="ECO:0000313" key="12">
    <source>
        <dbReference type="EMBL" id="NXG81161.1"/>
    </source>
</evidence>
<gene>
    <name evidence="12" type="primary">Zfp26_1</name>
    <name evidence="12" type="ORF">BARMAR_R14864</name>
</gene>
<sequence length="74" mass="7849">TCSVCGKSFICSSTLTLHMRTHTGEKPFPCSVCGKSFSRSSNLTQHMSTHARDQPTLGGDGNALTCALSGKRDT</sequence>
<dbReference type="EMBL" id="VWZK01024459">
    <property type="protein sequence ID" value="NXG81161.1"/>
    <property type="molecule type" value="Genomic_DNA"/>
</dbReference>
<name>A0A7K9EXE1_BARMA</name>
<dbReference type="PANTHER" id="PTHR24394">
    <property type="entry name" value="ZINC FINGER PROTEIN"/>
    <property type="match status" value="1"/>
</dbReference>
<dbReference type="FunFam" id="3.30.160.60:FF:001158">
    <property type="entry name" value="zinc finger protein 22"/>
    <property type="match status" value="1"/>
</dbReference>
<evidence type="ECO:0000313" key="13">
    <source>
        <dbReference type="Proteomes" id="UP000578343"/>
    </source>
</evidence>
<dbReference type="OrthoDB" id="654211at2759"/>
<evidence type="ECO:0000256" key="4">
    <source>
        <dbReference type="ARBA" id="ARBA00022737"/>
    </source>
</evidence>
<evidence type="ECO:0000256" key="6">
    <source>
        <dbReference type="ARBA" id="ARBA00022833"/>
    </source>
</evidence>
<keyword evidence="13" id="KW-1185">Reference proteome</keyword>
<feature type="non-terminal residue" evidence="12">
    <location>
        <position position="74"/>
    </location>
</feature>
<dbReference type="FunFam" id="3.30.160.60:FF:000478">
    <property type="entry name" value="Zinc finger protein 133"/>
    <property type="match status" value="1"/>
</dbReference>
<keyword evidence="3" id="KW-0479">Metal-binding</keyword>
<dbReference type="GO" id="GO:0003677">
    <property type="term" value="F:DNA binding"/>
    <property type="evidence" value="ECO:0007669"/>
    <property type="project" value="UniProtKB-KW"/>
</dbReference>
<comment type="subcellular location">
    <subcellularLocation>
        <location evidence="1">Nucleus</location>
    </subcellularLocation>
</comment>
<dbReference type="PROSITE" id="PS50157">
    <property type="entry name" value="ZINC_FINGER_C2H2_2"/>
    <property type="match status" value="2"/>
</dbReference>
<dbReference type="PANTHER" id="PTHR24394:SF48">
    <property type="entry name" value="ZINC FINGER PROTEIN 771"/>
    <property type="match status" value="1"/>
</dbReference>
<dbReference type="SUPFAM" id="SSF57667">
    <property type="entry name" value="beta-beta-alpha zinc fingers"/>
    <property type="match status" value="1"/>
</dbReference>
<dbReference type="Gene3D" id="3.30.160.60">
    <property type="entry name" value="Classic Zinc Finger"/>
    <property type="match status" value="2"/>
</dbReference>
<keyword evidence="5 10" id="KW-0863">Zinc-finger</keyword>
<proteinExistence type="inferred from homology"/>
<dbReference type="GO" id="GO:0000981">
    <property type="term" value="F:DNA-binding transcription factor activity, RNA polymerase II-specific"/>
    <property type="evidence" value="ECO:0007669"/>
    <property type="project" value="TreeGrafter"/>
</dbReference>
<evidence type="ECO:0000256" key="7">
    <source>
        <dbReference type="ARBA" id="ARBA00023015"/>
    </source>
</evidence>
<protein>
    <submittedName>
        <fullName evidence="12">ZFP26 protein</fullName>
    </submittedName>
</protein>
<comment type="caution">
    <text evidence="12">The sequence shown here is derived from an EMBL/GenBank/DDBJ whole genome shotgun (WGS) entry which is preliminary data.</text>
</comment>
<evidence type="ECO:0000256" key="10">
    <source>
        <dbReference type="PROSITE-ProRule" id="PRU00042"/>
    </source>
</evidence>
<keyword evidence="7" id="KW-0805">Transcription regulation</keyword>
<feature type="non-terminal residue" evidence="12">
    <location>
        <position position="1"/>
    </location>
</feature>
<dbReference type="AlphaFoldDB" id="A0A7K9EXE1"/>
<feature type="domain" description="C2H2-type" evidence="11">
    <location>
        <begin position="1"/>
        <end position="27"/>
    </location>
</feature>
<evidence type="ECO:0000256" key="1">
    <source>
        <dbReference type="ARBA" id="ARBA00004123"/>
    </source>
</evidence>
<dbReference type="Pfam" id="PF13465">
    <property type="entry name" value="zf-H2C2_2"/>
    <property type="match status" value="1"/>
</dbReference>
<comment type="similarity">
    <text evidence="2">Belongs to the krueppel C2H2-type zinc-finger protein family.</text>
</comment>
<reference evidence="12 13" key="1">
    <citation type="submission" date="2019-09" db="EMBL/GenBank/DDBJ databases">
        <title>Bird 10,000 Genomes (B10K) Project - Family phase.</title>
        <authorList>
            <person name="Zhang G."/>
        </authorList>
    </citation>
    <scope>NUCLEOTIDE SEQUENCE [LARGE SCALE GENOMIC DNA]</scope>
    <source>
        <strain evidence="12">B10K-DU-001-21</strain>
        <tissue evidence="12">Muscle</tissue>
    </source>
</reference>
<feature type="domain" description="C2H2-type" evidence="11">
    <location>
        <begin position="28"/>
        <end position="55"/>
    </location>
</feature>
<keyword evidence="4" id="KW-0677">Repeat</keyword>
<dbReference type="PROSITE" id="PS00028">
    <property type="entry name" value="ZINC_FINGER_C2H2_1"/>
    <property type="match status" value="2"/>
</dbReference>